<protein>
    <submittedName>
        <fullName evidence="1">3-hydroxylacyl-(Acyl carrier protein) dehydratase</fullName>
    </submittedName>
</protein>
<dbReference type="eggNOG" id="COG4706">
    <property type="taxonomic scope" value="Bacteria"/>
</dbReference>
<evidence type="ECO:0000313" key="1">
    <source>
        <dbReference type="EMBL" id="CCO23429.1"/>
    </source>
</evidence>
<name>L0R9L7_9BACT</name>
<dbReference type="KEGG" id="dhy:DESAM_21148"/>
<dbReference type="PATRIC" id="fig|1121451.3.peg.1401"/>
<dbReference type="EMBL" id="FO203522">
    <property type="protein sequence ID" value="CCO23429.1"/>
    <property type="molecule type" value="Genomic_DNA"/>
</dbReference>
<proteinExistence type="predicted"/>
<sequence>MKLPVKAEKVLPHRGRMLLIDTVTSAEDGAGTVTTRLPANSISRTADGRIFAPFYIELVAQAYAAICGYSFLSRDIPVPEGYLVGVQKFEIHQNPPADCPFESQLIISVQTLGSFDGFAVVEGVVSCDSKVIAEGKIKVFVPEDAATESRINESTVALSGASESKTQ</sequence>
<keyword evidence="2" id="KW-1185">Reference proteome</keyword>
<dbReference type="HOGENOM" id="CLU_116661_1_0_7"/>
<dbReference type="SUPFAM" id="SSF54637">
    <property type="entry name" value="Thioesterase/thiol ester dehydrase-isomerase"/>
    <property type="match status" value="1"/>
</dbReference>
<organism evidence="1 2">
    <name type="scientific">Maridesulfovibrio hydrothermalis AM13 = DSM 14728</name>
    <dbReference type="NCBI Taxonomy" id="1121451"/>
    <lineage>
        <taxon>Bacteria</taxon>
        <taxon>Pseudomonadati</taxon>
        <taxon>Thermodesulfobacteriota</taxon>
        <taxon>Desulfovibrionia</taxon>
        <taxon>Desulfovibrionales</taxon>
        <taxon>Desulfovibrionaceae</taxon>
        <taxon>Maridesulfovibrio</taxon>
    </lineage>
</organism>
<dbReference type="InterPro" id="IPR016776">
    <property type="entry name" value="ApeP-like_dehydratase"/>
</dbReference>
<dbReference type="OrthoDB" id="5402427at2"/>
<dbReference type="Proteomes" id="UP000010808">
    <property type="component" value="Chromosome"/>
</dbReference>
<accession>L0R9L7</accession>
<dbReference type="Pfam" id="PF22817">
    <property type="entry name" value="ApeP-like"/>
    <property type="match status" value="1"/>
</dbReference>
<reference evidence="1 2" key="1">
    <citation type="submission" date="2012-10" db="EMBL/GenBank/DDBJ databases">
        <authorList>
            <person name="Genoscope - CEA"/>
        </authorList>
    </citation>
    <scope>NUCLEOTIDE SEQUENCE [LARGE SCALE GENOMIC DNA]</scope>
    <source>
        <strain evidence="2">AM13 / DSM 14728</strain>
    </source>
</reference>
<dbReference type="InterPro" id="IPR029069">
    <property type="entry name" value="HotDog_dom_sf"/>
</dbReference>
<dbReference type="AlphaFoldDB" id="L0R9L7"/>
<dbReference type="RefSeq" id="WP_015336033.1">
    <property type="nucleotide sequence ID" value="NC_020055.1"/>
</dbReference>
<gene>
    <name evidence="1" type="ORF">DESAM_21148</name>
</gene>
<dbReference type="STRING" id="1121451.DESAM_21148"/>
<evidence type="ECO:0000313" key="2">
    <source>
        <dbReference type="Proteomes" id="UP000010808"/>
    </source>
</evidence>
<dbReference type="Gene3D" id="3.10.129.10">
    <property type="entry name" value="Hotdog Thioesterase"/>
    <property type="match status" value="1"/>
</dbReference>